<proteinExistence type="predicted"/>
<dbReference type="GO" id="GO:0003824">
    <property type="term" value="F:catalytic activity"/>
    <property type="evidence" value="ECO:0007669"/>
    <property type="project" value="InterPro"/>
</dbReference>
<protein>
    <submittedName>
        <fullName evidence="2">Non-ribosomal peptide synthetase</fullName>
    </submittedName>
</protein>
<dbReference type="AlphaFoldDB" id="A0AAQ2EQC2"/>
<reference evidence="2 3" key="1">
    <citation type="submission" date="2017-12" db="EMBL/GenBank/DDBJ databases">
        <authorList>
            <person name="Paulsen S."/>
            <person name="Gram L.K."/>
        </authorList>
    </citation>
    <scope>NUCLEOTIDE SEQUENCE [LARGE SCALE GENOMIC DNA]</scope>
    <source>
        <strain evidence="2 3">S1607</strain>
    </source>
</reference>
<evidence type="ECO:0000259" key="1">
    <source>
        <dbReference type="Pfam" id="PF00668"/>
    </source>
</evidence>
<reference evidence="3" key="2">
    <citation type="submission" date="2019-06" db="EMBL/GenBank/DDBJ databases">
        <title>Co-occurence of chitin degradation, pigmentation and bioactivity in marine Pseudoalteromonas.</title>
        <authorList>
            <person name="Sonnenschein E.C."/>
            <person name="Bech P.K."/>
        </authorList>
    </citation>
    <scope>NUCLEOTIDE SEQUENCE [LARGE SCALE GENOMIC DNA]</scope>
    <source>
        <strain evidence="3">S1607</strain>
    </source>
</reference>
<dbReference type="Proteomes" id="UP000305423">
    <property type="component" value="Unassembled WGS sequence"/>
</dbReference>
<dbReference type="GO" id="GO:0005737">
    <property type="term" value="C:cytoplasm"/>
    <property type="evidence" value="ECO:0007669"/>
    <property type="project" value="TreeGrafter"/>
</dbReference>
<dbReference type="EMBL" id="PNEL01000115">
    <property type="protein sequence ID" value="TMN71926.1"/>
    <property type="molecule type" value="Genomic_DNA"/>
</dbReference>
<dbReference type="GO" id="GO:0044550">
    <property type="term" value="P:secondary metabolite biosynthetic process"/>
    <property type="evidence" value="ECO:0007669"/>
    <property type="project" value="TreeGrafter"/>
</dbReference>
<evidence type="ECO:0000313" key="3">
    <source>
        <dbReference type="Proteomes" id="UP000305423"/>
    </source>
</evidence>
<evidence type="ECO:0000313" key="2">
    <source>
        <dbReference type="EMBL" id="TMN71926.1"/>
    </source>
</evidence>
<dbReference type="GO" id="GO:0031177">
    <property type="term" value="F:phosphopantetheine binding"/>
    <property type="evidence" value="ECO:0007669"/>
    <property type="project" value="TreeGrafter"/>
</dbReference>
<dbReference type="PANTHER" id="PTHR45527:SF1">
    <property type="entry name" value="FATTY ACID SYNTHASE"/>
    <property type="match status" value="1"/>
</dbReference>
<feature type="domain" description="Condensation" evidence="1">
    <location>
        <begin position="7"/>
        <end position="321"/>
    </location>
</feature>
<dbReference type="Gene3D" id="3.30.559.30">
    <property type="entry name" value="Nonribosomal peptide synthetase, condensation domain"/>
    <property type="match status" value="1"/>
</dbReference>
<dbReference type="PANTHER" id="PTHR45527">
    <property type="entry name" value="NONRIBOSOMAL PEPTIDE SYNTHETASE"/>
    <property type="match status" value="1"/>
</dbReference>
<dbReference type="InterPro" id="IPR023213">
    <property type="entry name" value="CAT-like_dom_sf"/>
</dbReference>
<dbReference type="InterPro" id="IPR001242">
    <property type="entry name" value="Condensation_dom"/>
</dbReference>
<gene>
    <name evidence="2" type="ORF">CWB74_23235</name>
</gene>
<comment type="caution">
    <text evidence="2">The sequence shown here is derived from an EMBL/GenBank/DDBJ whole genome shotgun (WGS) entry which is preliminary data.</text>
</comment>
<accession>A0AAQ2EQC2</accession>
<name>A0AAQ2EQC2_PSEO7</name>
<organism evidence="2 3">
    <name type="scientific">Pseudoalteromonas piscicida</name>
    <dbReference type="NCBI Taxonomy" id="43662"/>
    <lineage>
        <taxon>Bacteria</taxon>
        <taxon>Pseudomonadati</taxon>
        <taxon>Pseudomonadota</taxon>
        <taxon>Gammaproteobacteria</taxon>
        <taxon>Alteromonadales</taxon>
        <taxon>Pseudoalteromonadaceae</taxon>
        <taxon>Pseudoalteromonas</taxon>
    </lineage>
</organism>
<dbReference type="Pfam" id="PF00668">
    <property type="entry name" value="Condensation"/>
    <property type="match status" value="1"/>
</dbReference>
<dbReference type="SUPFAM" id="SSF52777">
    <property type="entry name" value="CoA-dependent acyltransferases"/>
    <property type="match status" value="2"/>
</dbReference>
<dbReference type="GO" id="GO:0043041">
    <property type="term" value="P:amino acid activation for nonribosomal peptide biosynthetic process"/>
    <property type="evidence" value="ECO:0007669"/>
    <property type="project" value="TreeGrafter"/>
</dbReference>
<sequence>MTLDFSGVDKSRLAEAWRQVVARHDILRSVFVGLDSAAAHQLVLPDMPLAWREYDLSEWSAEAQADEIERLREEIKVGGFDAGSGPLMSLVLIELGGGQQRLLWSHHHAILDGWCLPIIFAELTAFYQGEGARLAAPQPYRHYAAYLAQQDGEVAQAYWRDVLAEVEHKTPLPLAHQRAEQRAQEPAMQARTVTFSEEQTGALSAFAKRSQTTVNILVQGAWALLLSKYGGGSQVVFGSTTSGRPATLTGVDEMVGLFINTLPVVAKVEGETPVVSWLQQLHRTQQASEEYSHVPLHTLQQLAGMNAGLFDTLVIFENYPVD</sequence>
<dbReference type="Gene3D" id="3.30.559.10">
    <property type="entry name" value="Chloramphenicol acetyltransferase-like domain"/>
    <property type="match status" value="1"/>
</dbReference>
<feature type="non-terminal residue" evidence="2">
    <location>
        <position position="322"/>
    </location>
</feature>